<organism evidence="1 2">
    <name type="scientific">Clostridium simiarum</name>
    <dbReference type="NCBI Taxonomy" id="2841506"/>
    <lineage>
        <taxon>Bacteria</taxon>
        <taxon>Bacillati</taxon>
        <taxon>Bacillota</taxon>
        <taxon>Clostridia</taxon>
        <taxon>Eubacteriales</taxon>
        <taxon>Clostridiaceae</taxon>
        <taxon>Clostridium</taxon>
    </lineage>
</organism>
<dbReference type="RefSeq" id="WP_216457074.1">
    <property type="nucleotide sequence ID" value="NZ_JAHLQL010000003.1"/>
</dbReference>
<evidence type="ECO:0000313" key="2">
    <source>
        <dbReference type="Proteomes" id="UP000736583"/>
    </source>
</evidence>
<name>A0ABS6F170_9CLOT</name>
<accession>A0ABS6F170</accession>
<protein>
    <submittedName>
        <fullName evidence="1">DUF4489 domain-containing protein</fullName>
    </submittedName>
</protein>
<evidence type="ECO:0000313" key="1">
    <source>
        <dbReference type="EMBL" id="MBU5592244.1"/>
    </source>
</evidence>
<keyword evidence="2" id="KW-1185">Reference proteome</keyword>
<comment type="caution">
    <text evidence="1">The sequence shown here is derived from an EMBL/GenBank/DDBJ whole genome shotgun (WGS) entry which is preliminary data.</text>
</comment>
<dbReference type="EMBL" id="JAHLQL010000003">
    <property type="protein sequence ID" value="MBU5592244.1"/>
    <property type="molecule type" value="Genomic_DNA"/>
</dbReference>
<reference evidence="1 2" key="1">
    <citation type="submission" date="2021-06" db="EMBL/GenBank/DDBJ databases">
        <authorList>
            <person name="Sun Q."/>
            <person name="Li D."/>
        </authorList>
    </citation>
    <scope>NUCLEOTIDE SEQUENCE [LARGE SCALE GENOMIC DNA]</scope>
    <source>
        <strain evidence="1 2">MSJ-4</strain>
    </source>
</reference>
<sequence>MELYKAPKEDIERHNNNKCCDEHKYDYCCPKSPCAYPILFECAQGTGVDIPKLDSSKAFAPRSLGCVTIDTSCLKNPVVKFDFDSVIKYKDKENDQPTTLIFGLFKTCDNRQEIPCGTWEFAITFTNTPLQELTTSFNFTHCECNSCPGCCTYTVKIIDAISDRGDEFSVCNTSLSVMAKSGH</sequence>
<proteinExistence type="predicted"/>
<dbReference type="InterPro" id="IPR027972">
    <property type="entry name" value="DUF4489"/>
</dbReference>
<dbReference type="Pfam" id="PF14879">
    <property type="entry name" value="DUF4489"/>
    <property type="match status" value="1"/>
</dbReference>
<gene>
    <name evidence="1" type="ORF">KQI89_10765</name>
</gene>
<dbReference type="Proteomes" id="UP000736583">
    <property type="component" value="Unassembled WGS sequence"/>
</dbReference>